<evidence type="ECO:0000259" key="8">
    <source>
        <dbReference type="PROSITE" id="PS50928"/>
    </source>
</evidence>
<dbReference type="Gene3D" id="1.10.3720.10">
    <property type="entry name" value="MetI-like"/>
    <property type="match status" value="1"/>
</dbReference>
<comment type="similarity">
    <text evidence="7">Belongs to the binding-protein-dependent transport system permease family.</text>
</comment>
<feature type="domain" description="ABC transmembrane type-1" evidence="8">
    <location>
        <begin position="97"/>
        <end position="326"/>
    </location>
</feature>
<feature type="transmembrane region" description="Helical" evidence="7">
    <location>
        <begin position="136"/>
        <end position="161"/>
    </location>
</feature>
<keyword evidence="3" id="KW-1003">Cell membrane</keyword>
<keyword evidence="6 7" id="KW-0472">Membrane</keyword>
<keyword evidence="5 7" id="KW-1133">Transmembrane helix</keyword>
<protein>
    <submittedName>
        <fullName evidence="9">Peptide/nickel transport system permease protein</fullName>
    </submittedName>
</protein>
<evidence type="ECO:0000313" key="9">
    <source>
        <dbReference type="EMBL" id="MDQ0322030.1"/>
    </source>
</evidence>
<feature type="transmembrane region" description="Helical" evidence="7">
    <location>
        <begin position="307"/>
        <end position="326"/>
    </location>
</feature>
<dbReference type="PANTHER" id="PTHR43163:SF6">
    <property type="entry name" value="DIPEPTIDE TRANSPORT SYSTEM PERMEASE PROTEIN DPPB-RELATED"/>
    <property type="match status" value="1"/>
</dbReference>
<name>A0ABU0BUV4_9HYPH</name>
<accession>A0ABU0BUV4</accession>
<dbReference type="PROSITE" id="PS50928">
    <property type="entry name" value="ABC_TM1"/>
    <property type="match status" value="1"/>
</dbReference>
<comment type="subcellular location">
    <subcellularLocation>
        <location evidence="1 7">Cell membrane</location>
        <topology evidence="1 7">Multi-pass membrane protein</topology>
    </subcellularLocation>
</comment>
<gene>
    <name evidence="9" type="ORF">QO002_004236</name>
</gene>
<keyword evidence="4 7" id="KW-0812">Transmembrane</keyword>
<dbReference type="InterPro" id="IPR000515">
    <property type="entry name" value="MetI-like"/>
</dbReference>
<feature type="transmembrane region" description="Helical" evidence="7">
    <location>
        <begin position="265"/>
        <end position="287"/>
    </location>
</feature>
<dbReference type="InterPro" id="IPR045621">
    <property type="entry name" value="BPD_transp_1_N"/>
</dbReference>
<evidence type="ECO:0000256" key="7">
    <source>
        <dbReference type="RuleBase" id="RU363032"/>
    </source>
</evidence>
<reference evidence="9 10" key="1">
    <citation type="submission" date="2023-07" db="EMBL/GenBank/DDBJ databases">
        <title>Genomic Encyclopedia of Type Strains, Phase IV (KMG-IV): sequencing the most valuable type-strain genomes for metagenomic binning, comparative biology and taxonomic classification.</title>
        <authorList>
            <person name="Goeker M."/>
        </authorList>
    </citation>
    <scope>NUCLEOTIDE SEQUENCE [LARGE SCALE GENOMIC DNA]</scope>
    <source>
        <strain evidence="9 10">DSM 1112</strain>
    </source>
</reference>
<evidence type="ECO:0000256" key="2">
    <source>
        <dbReference type="ARBA" id="ARBA00022448"/>
    </source>
</evidence>
<dbReference type="CDD" id="cd06261">
    <property type="entry name" value="TM_PBP2"/>
    <property type="match status" value="1"/>
</dbReference>
<dbReference type="Pfam" id="PF00528">
    <property type="entry name" value="BPD_transp_1"/>
    <property type="match status" value="1"/>
</dbReference>
<dbReference type="EMBL" id="JAUSVF010000002">
    <property type="protein sequence ID" value="MDQ0322030.1"/>
    <property type="molecule type" value="Genomic_DNA"/>
</dbReference>
<feature type="transmembrane region" description="Helical" evidence="7">
    <location>
        <begin position="203"/>
        <end position="226"/>
    </location>
</feature>
<feature type="transmembrane region" description="Helical" evidence="7">
    <location>
        <begin position="103"/>
        <end position="124"/>
    </location>
</feature>
<feature type="transmembrane region" description="Helical" evidence="7">
    <location>
        <begin position="12"/>
        <end position="32"/>
    </location>
</feature>
<dbReference type="InterPro" id="IPR035906">
    <property type="entry name" value="MetI-like_sf"/>
</dbReference>
<evidence type="ECO:0000313" key="10">
    <source>
        <dbReference type="Proteomes" id="UP001230207"/>
    </source>
</evidence>
<evidence type="ECO:0000256" key="4">
    <source>
        <dbReference type="ARBA" id="ARBA00022692"/>
    </source>
</evidence>
<keyword evidence="10" id="KW-1185">Reference proteome</keyword>
<evidence type="ECO:0000256" key="5">
    <source>
        <dbReference type="ARBA" id="ARBA00022989"/>
    </source>
</evidence>
<organism evidence="9 10">
    <name type="scientific">Pararhizobium capsulatum DSM 1112</name>
    <dbReference type="NCBI Taxonomy" id="1121113"/>
    <lineage>
        <taxon>Bacteria</taxon>
        <taxon>Pseudomonadati</taxon>
        <taxon>Pseudomonadota</taxon>
        <taxon>Alphaproteobacteria</taxon>
        <taxon>Hyphomicrobiales</taxon>
        <taxon>Rhizobiaceae</taxon>
        <taxon>Rhizobium/Agrobacterium group</taxon>
        <taxon>Pararhizobium</taxon>
    </lineage>
</organism>
<evidence type="ECO:0000256" key="6">
    <source>
        <dbReference type="ARBA" id="ARBA00023136"/>
    </source>
</evidence>
<sequence length="339" mass="35872">MHLIRYLLRRAVLSVFVVLGVTFLVFVVAQVVPSDPAALYAGPRPTAAQIEVARKTLALDAPLYERFIAFSAHMATGEFGVSYKSRRLIADDLSVFLPATLELAVFSTVLALLIGVPAGVLAAAGRGGFCDRLGGLGSIATVAMPTFFLAMLLQAFFAQWLGVLPLSGRLSKEFAVLAPFPSVTGFNLVDSLLAGSPAAFVDALLHLVLPALTLASYPAGIAMRLTRSAMIEILQRRHIIAARALGLSEPRILFGHALPNAMGPALTVVGLSFAYALTGAVLVEIIFAWPGLGRYVSEAILSKDFPVIAAAALVVTICYVAMNLLIDLAQAVFDPRVAL</sequence>
<dbReference type="SUPFAM" id="SSF161098">
    <property type="entry name" value="MetI-like"/>
    <property type="match status" value="1"/>
</dbReference>
<evidence type="ECO:0000256" key="3">
    <source>
        <dbReference type="ARBA" id="ARBA00022475"/>
    </source>
</evidence>
<dbReference type="PANTHER" id="PTHR43163">
    <property type="entry name" value="DIPEPTIDE TRANSPORT SYSTEM PERMEASE PROTEIN DPPB-RELATED"/>
    <property type="match status" value="1"/>
</dbReference>
<dbReference type="RefSeq" id="WP_307233614.1">
    <property type="nucleotide sequence ID" value="NZ_JAUSVF010000002.1"/>
</dbReference>
<proteinExistence type="inferred from homology"/>
<dbReference type="Proteomes" id="UP001230207">
    <property type="component" value="Unassembled WGS sequence"/>
</dbReference>
<keyword evidence="2 7" id="KW-0813">Transport</keyword>
<evidence type="ECO:0000256" key="1">
    <source>
        <dbReference type="ARBA" id="ARBA00004651"/>
    </source>
</evidence>
<comment type="caution">
    <text evidence="9">The sequence shown here is derived from an EMBL/GenBank/DDBJ whole genome shotgun (WGS) entry which is preliminary data.</text>
</comment>
<dbReference type="Pfam" id="PF19300">
    <property type="entry name" value="BPD_transp_1_N"/>
    <property type="match status" value="1"/>
</dbReference>